<dbReference type="InterPro" id="IPR028082">
    <property type="entry name" value="Peripla_BP_I"/>
</dbReference>
<dbReference type="SMART" id="SM00354">
    <property type="entry name" value="HTH_LACI"/>
    <property type="match status" value="1"/>
</dbReference>
<dbReference type="GO" id="GO:0003677">
    <property type="term" value="F:DNA binding"/>
    <property type="evidence" value="ECO:0007669"/>
    <property type="project" value="UniProtKB-KW"/>
</dbReference>
<feature type="compositionally biased region" description="Low complexity" evidence="4">
    <location>
        <begin position="23"/>
        <end position="45"/>
    </location>
</feature>
<dbReference type="CDD" id="cd06267">
    <property type="entry name" value="PBP1_LacI_sugar_binding-like"/>
    <property type="match status" value="1"/>
</dbReference>
<dbReference type="PROSITE" id="PS50932">
    <property type="entry name" value="HTH_LACI_2"/>
    <property type="match status" value="1"/>
</dbReference>
<accession>A0ABW2C8S1</accession>
<evidence type="ECO:0000313" key="6">
    <source>
        <dbReference type="EMBL" id="MFC6878147.1"/>
    </source>
</evidence>
<keyword evidence="7" id="KW-1185">Reference proteome</keyword>
<dbReference type="PANTHER" id="PTHR30146:SF138">
    <property type="entry name" value="TRANSCRIPTIONAL REGULATORY PROTEIN"/>
    <property type="match status" value="1"/>
</dbReference>
<sequence length="397" mass="39825">MPATSRPTSRDVPRAAGPSQEPGASRAAGGAGSSRAAGVARGAGRPTSRDVAQAAGVSQSTVSLVLGGKWRGRVSPATARGVREAAERLGYRLNVAARNLRLGTTRTVMLIVPTLDNPFFGPVYTGVARIAARNGFGVVVYPWPEAARGDGAGGSPDGGREAADAERGGEGDGANGLFGGAREAVDGILAMSMAEEALRGFPGTPAVMLDSDPAGAAPTVVFDVAGGARAIAAHLAALGHRRIGHVASAVDAWTFRARGGALAASVEALPGGTLVRTETAIEAGAAREAAGRLLDGPEPPTALVCDDDLIAAGAYKAARARGLDVPRDLSVTGMDDVLLATALEPELTTVGLPAEELGAEGMAALLAVLDGERPPACSLPGRLVVRGSTAPPRAARP</sequence>
<evidence type="ECO:0000256" key="3">
    <source>
        <dbReference type="ARBA" id="ARBA00023163"/>
    </source>
</evidence>
<reference evidence="7" key="1">
    <citation type="journal article" date="2019" name="Int. J. Syst. Evol. Microbiol.">
        <title>The Global Catalogue of Microorganisms (GCM) 10K type strain sequencing project: providing services to taxonomists for standard genome sequencing and annotation.</title>
        <authorList>
            <consortium name="The Broad Institute Genomics Platform"/>
            <consortium name="The Broad Institute Genome Sequencing Center for Infectious Disease"/>
            <person name="Wu L."/>
            <person name="Ma J."/>
        </authorList>
    </citation>
    <scope>NUCLEOTIDE SEQUENCE [LARGE SCALE GENOMIC DNA]</scope>
    <source>
        <strain evidence="7">JCM 3369</strain>
    </source>
</reference>
<dbReference type="Gene3D" id="3.40.50.2300">
    <property type="match status" value="3"/>
</dbReference>
<evidence type="ECO:0000259" key="5">
    <source>
        <dbReference type="PROSITE" id="PS50932"/>
    </source>
</evidence>
<evidence type="ECO:0000256" key="1">
    <source>
        <dbReference type="ARBA" id="ARBA00023015"/>
    </source>
</evidence>
<dbReference type="SUPFAM" id="SSF53822">
    <property type="entry name" value="Periplasmic binding protein-like I"/>
    <property type="match status" value="1"/>
</dbReference>
<feature type="region of interest" description="Disordered" evidence="4">
    <location>
        <begin position="148"/>
        <end position="177"/>
    </location>
</feature>
<comment type="caution">
    <text evidence="6">The sequence shown here is derived from an EMBL/GenBank/DDBJ whole genome shotgun (WGS) entry which is preliminary data.</text>
</comment>
<feature type="region of interest" description="Disordered" evidence="4">
    <location>
        <begin position="1"/>
        <end position="55"/>
    </location>
</feature>
<dbReference type="InterPro" id="IPR000843">
    <property type="entry name" value="HTH_LacI"/>
</dbReference>
<dbReference type="EMBL" id="JBHSXS010000001">
    <property type="protein sequence ID" value="MFC6878147.1"/>
    <property type="molecule type" value="Genomic_DNA"/>
</dbReference>
<dbReference type="InterPro" id="IPR010982">
    <property type="entry name" value="Lambda_DNA-bd_dom_sf"/>
</dbReference>
<keyword evidence="3" id="KW-0804">Transcription</keyword>
<proteinExistence type="predicted"/>
<dbReference type="Proteomes" id="UP001596380">
    <property type="component" value="Unassembled WGS sequence"/>
</dbReference>
<dbReference type="RefSeq" id="WP_378062959.1">
    <property type="nucleotide sequence ID" value="NZ_JBHSXS010000001.1"/>
</dbReference>
<organism evidence="6 7">
    <name type="scientific">Actinomadura yumaensis</name>
    <dbReference type="NCBI Taxonomy" id="111807"/>
    <lineage>
        <taxon>Bacteria</taxon>
        <taxon>Bacillati</taxon>
        <taxon>Actinomycetota</taxon>
        <taxon>Actinomycetes</taxon>
        <taxon>Streptosporangiales</taxon>
        <taxon>Thermomonosporaceae</taxon>
        <taxon>Actinomadura</taxon>
    </lineage>
</organism>
<dbReference type="Pfam" id="PF00356">
    <property type="entry name" value="LacI"/>
    <property type="match status" value="1"/>
</dbReference>
<name>A0ABW2C8S1_9ACTN</name>
<dbReference type="PANTHER" id="PTHR30146">
    <property type="entry name" value="LACI-RELATED TRANSCRIPTIONAL REPRESSOR"/>
    <property type="match status" value="1"/>
</dbReference>
<evidence type="ECO:0000313" key="7">
    <source>
        <dbReference type="Proteomes" id="UP001596380"/>
    </source>
</evidence>
<protein>
    <submittedName>
        <fullName evidence="6">LacI family DNA-binding transcriptional regulator</fullName>
    </submittedName>
</protein>
<keyword evidence="2 6" id="KW-0238">DNA-binding</keyword>
<dbReference type="SUPFAM" id="SSF47413">
    <property type="entry name" value="lambda repressor-like DNA-binding domains"/>
    <property type="match status" value="1"/>
</dbReference>
<dbReference type="CDD" id="cd01392">
    <property type="entry name" value="HTH_LacI"/>
    <property type="match status" value="1"/>
</dbReference>
<feature type="compositionally biased region" description="Basic and acidic residues" evidence="4">
    <location>
        <begin position="158"/>
        <end position="170"/>
    </location>
</feature>
<gene>
    <name evidence="6" type="ORF">ACFQKB_00050</name>
</gene>
<dbReference type="InterPro" id="IPR046335">
    <property type="entry name" value="LacI/GalR-like_sensor"/>
</dbReference>
<feature type="domain" description="HTH lacI-type" evidence="5">
    <location>
        <begin position="46"/>
        <end position="102"/>
    </location>
</feature>
<dbReference type="Gene3D" id="1.10.260.40">
    <property type="entry name" value="lambda repressor-like DNA-binding domains"/>
    <property type="match status" value="1"/>
</dbReference>
<dbReference type="Pfam" id="PF13377">
    <property type="entry name" value="Peripla_BP_3"/>
    <property type="match status" value="1"/>
</dbReference>
<evidence type="ECO:0000256" key="4">
    <source>
        <dbReference type="SAM" id="MobiDB-lite"/>
    </source>
</evidence>
<evidence type="ECO:0000256" key="2">
    <source>
        <dbReference type="ARBA" id="ARBA00023125"/>
    </source>
</evidence>
<keyword evidence="1" id="KW-0805">Transcription regulation</keyword>